<keyword evidence="2" id="KW-0285">Flavoprotein</keyword>
<protein>
    <submittedName>
        <fullName evidence="6">FAD-dependent oxidoreductase</fullName>
    </submittedName>
</protein>
<dbReference type="KEGG" id="sky:D0C37_23910"/>
<evidence type="ECO:0000256" key="3">
    <source>
        <dbReference type="ARBA" id="ARBA00022827"/>
    </source>
</evidence>
<dbReference type="InterPro" id="IPR002938">
    <property type="entry name" value="FAD-bd"/>
</dbReference>
<evidence type="ECO:0000313" key="7">
    <source>
        <dbReference type="Proteomes" id="UP000259636"/>
    </source>
</evidence>
<dbReference type="NCBIfam" id="NF006002">
    <property type="entry name" value="PRK08132.1"/>
    <property type="match status" value="1"/>
</dbReference>
<dbReference type="AlphaFoldDB" id="A0A385DGD6"/>
<dbReference type="PANTHER" id="PTHR43004">
    <property type="entry name" value="TRK SYSTEM POTASSIUM UPTAKE PROTEIN"/>
    <property type="match status" value="1"/>
</dbReference>
<feature type="region of interest" description="Disordered" evidence="4">
    <location>
        <begin position="529"/>
        <end position="555"/>
    </location>
</feature>
<dbReference type="Proteomes" id="UP000259636">
    <property type="component" value="Chromosome"/>
</dbReference>
<dbReference type="RefSeq" id="WP_117350245.1">
    <property type="nucleotide sequence ID" value="NZ_CP031742.1"/>
</dbReference>
<dbReference type="InterPro" id="IPR050641">
    <property type="entry name" value="RIFMO-like"/>
</dbReference>
<keyword evidence="3" id="KW-0274">FAD</keyword>
<accession>A0A385DGD6</accession>
<dbReference type="Pfam" id="PF21274">
    <property type="entry name" value="Rng_hyd_C"/>
    <property type="match status" value="1"/>
</dbReference>
<feature type="domain" description="FAD-binding" evidence="5">
    <location>
        <begin position="6"/>
        <end position="342"/>
    </location>
</feature>
<dbReference type="GO" id="GO:0016709">
    <property type="term" value="F:oxidoreductase activity, acting on paired donors, with incorporation or reduction of molecular oxygen, NAD(P)H as one donor, and incorporation of one atom of oxygen"/>
    <property type="evidence" value="ECO:0007669"/>
    <property type="project" value="UniProtKB-ARBA"/>
</dbReference>
<dbReference type="EMBL" id="CP031742">
    <property type="protein sequence ID" value="AXQ57346.1"/>
    <property type="molecule type" value="Genomic_DNA"/>
</dbReference>
<evidence type="ECO:0000256" key="4">
    <source>
        <dbReference type="SAM" id="MobiDB-lite"/>
    </source>
</evidence>
<name>A0A385DGD6_9ACTN</name>
<comment type="cofactor">
    <cofactor evidence="1">
        <name>FAD</name>
        <dbReference type="ChEBI" id="CHEBI:57692"/>
    </cofactor>
</comment>
<dbReference type="Gene3D" id="3.50.50.60">
    <property type="entry name" value="FAD/NAD(P)-binding domain"/>
    <property type="match status" value="1"/>
</dbReference>
<reference evidence="6 7" key="1">
    <citation type="submission" date="2018-08" db="EMBL/GenBank/DDBJ databases">
        <authorList>
            <person name="Ferrada E.E."/>
            <person name="Latorre B.A."/>
        </authorList>
    </citation>
    <scope>NUCLEOTIDE SEQUENCE [LARGE SCALE GENOMIC DNA]</scope>
    <source>
        <strain evidence="6 7">VK-A60T</strain>
    </source>
</reference>
<dbReference type="Pfam" id="PF01494">
    <property type="entry name" value="FAD_binding_3"/>
    <property type="match status" value="1"/>
</dbReference>
<dbReference type="Gene3D" id="3.30.70.2450">
    <property type="match status" value="1"/>
</dbReference>
<evidence type="ECO:0000256" key="1">
    <source>
        <dbReference type="ARBA" id="ARBA00001974"/>
    </source>
</evidence>
<dbReference type="PANTHER" id="PTHR43004:SF19">
    <property type="entry name" value="BINDING MONOOXYGENASE, PUTATIVE (JCVI)-RELATED"/>
    <property type="match status" value="1"/>
</dbReference>
<dbReference type="GO" id="GO:0071949">
    <property type="term" value="F:FAD binding"/>
    <property type="evidence" value="ECO:0007669"/>
    <property type="project" value="InterPro"/>
</dbReference>
<evidence type="ECO:0000256" key="2">
    <source>
        <dbReference type="ARBA" id="ARBA00022630"/>
    </source>
</evidence>
<evidence type="ECO:0000313" key="6">
    <source>
        <dbReference type="EMBL" id="AXQ57346.1"/>
    </source>
</evidence>
<dbReference type="GeneID" id="300117185"/>
<organism evidence="6 7">
    <name type="scientific">Streptomyces koyangensis</name>
    <dbReference type="NCBI Taxonomy" id="188770"/>
    <lineage>
        <taxon>Bacteria</taxon>
        <taxon>Bacillati</taxon>
        <taxon>Actinomycetota</taxon>
        <taxon>Actinomycetes</taxon>
        <taxon>Kitasatosporales</taxon>
        <taxon>Streptomycetaceae</taxon>
        <taxon>Streptomyces</taxon>
        <taxon>Streptomyces aurantiacus group</taxon>
    </lineage>
</organism>
<dbReference type="Gene3D" id="3.40.30.120">
    <property type="match status" value="1"/>
</dbReference>
<evidence type="ECO:0000259" key="5">
    <source>
        <dbReference type="Pfam" id="PF01494"/>
    </source>
</evidence>
<proteinExistence type="predicted"/>
<gene>
    <name evidence="6" type="ORF">D0C37_23910</name>
</gene>
<dbReference type="PRINTS" id="PR00420">
    <property type="entry name" value="RNGMNOXGNASE"/>
</dbReference>
<dbReference type="InterPro" id="IPR036188">
    <property type="entry name" value="FAD/NAD-bd_sf"/>
</dbReference>
<sequence>MTAVDAPVGIVGAGPVGLVAALRLAGLGVASIVLDAQPSLVKQGSKACLIQGDVLEILDKAGCADPVDAEGVTWRVARTYVANEEIRAVTHPKPLGYGPFVNISQYRIEQVLAERAAAEPLIDLRWDHQVEDVAQDAAGVTLTARTSGAEQVLRFRHLVACDGVRSTLRELLGVEWTGYTHKDRFLITDIKAELPLAKERHFHYNPSFNPGRQLVMHPQPDDIWRIDWQLPPDADIEAERADGRFDARVRAVIGDIPYEIDWVSTYRFHQRVVARLRVGRVLFAGDAAHALPPYGSRGMNSGIQDADNLAWKLAQIERGLADEELLESYHTERYAAARENLRVTEATIRFMVPPHPLRRWARSVLLRLSKVLPSAERRVNSGRMAEPYVYRESPLIPGAEAHPLLGAFAPDAALTGEGAPDRLRRLFGRGFTGLLIASDAAGAARLAAEARSHPWAVPAGLVAVLPAGVPADGLPEDVTVVRTGPDGLPAGYAATTPVWWLVRPDGHLAARSTRGESFAAALHTAAGARVPADDGTTPEGDAARVAAPLLRGTKA</sequence>
<dbReference type="SUPFAM" id="SSF51905">
    <property type="entry name" value="FAD/NAD(P)-binding domain"/>
    <property type="match status" value="1"/>
</dbReference>